<organism evidence="6 7">
    <name type="scientific">Myxococcus llanfairpwllgwyngyllgogerychwyrndrobwllllantysiliogogogochensis</name>
    <dbReference type="NCBI Taxonomy" id="2590453"/>
    <lineage>
        <taxon>Bacteria</taxon>
        <taxon>Pseudomonadati</taxon>
        <taxon>Myxococcota</taxon>
        <taxon>Myxococcia</taxon>
        <taxon>Myxococcales</taxon>
        <taxon>Cystobacterineae</taxon>
        <taxon>Myxococcaceae</taxon>
        <taxon>Myxococcus</taxon>
    </lineage>
</organism>
<dbReference type="GO" id="GO:0006508">
    <property type="term" value="P:proteolysis"/>
    <property type="evidence" value="ECO:0007669"/>
    <property type="project" value="UniProtKB-KW"/>
</dbReference>
<gene>
    <name evidence="6" type="ORF">FJV41_19755</name>
</gene>
<comment type="caution">
    <text evidence="6">The sequence shown here is derived from an EMBL/GenBank/DDBJ whole genome shotgun (WGS) entry which is preliminary data.</text>
</comment>
<feature type="domain" description="NlpC/P60" evidence="5">
    <location>
        <begin position="4"/>
        <end position="150"/>
    </location>
</feature>
<reference evidence="6 7" key="1">
    <citation type="submission" date="2019-06" db="EMBL/GenBank/DDBJ databases">
        <authorList>
            <person name="Livingstone P."/>
            <person name="Whitworth D."/>
        </authorList>
    </citation>
    <scope>NUCLEOTIDE SEQUENCE [LARGE SCALE GENOMIC DNA]</scope>
    <source>
        <strain evidence="6 7">AM401</strain>
    </source>
</reference>
<dbReference type="Gene3D" id="3.90.1720.10">
    <property type="entry name" value="endopeptidase domain like (from Nostoc punctiforme)"/>
    <property type="match status" value="1"/>
</dbReference>
<keyword evidence="7" id="KW-1185">Reference proteome</keyword>
<dbReference type="InterPro" id="IPR038765">
    <property type="entry name" value="Papain-like_cys_pep_sf"/>
</dbReference>
<name>A0A540WYZ5_9BACT</name>
<evidence type="ECO:0000256" key="2">
    <source>
        <dbReference type="ARBA" id="ARBA00022670"/>
    </source>
</evidence>
<evidence type="ECO:0000259" key="5">
    <source>
        <dbReference type="PROSITE" id="PS51935"/>
    </source>
</evidence>
<keyword evidence="3" id="KW-0378">Hydrolase</keyword>
<dbReference type="PROSITE" id="PS51935">
    <property type="entry name" value="NLPC_P60"/>
    <property type="match status" value="1"/>
</dbReference>
<dbReference type="SUPFAM" id="SSF54001">
    <property type="entry name" value="Cysteine proteinases"/>
    <property type="match status" value="1"/>
</dbReference>
<evidence type="ECO:0000256" key="3">
    <source>
        <dbReference type="ARBA" id="ARBA00022801"/>
    </source>
</evidence>
<dbReference type="InterPro" id="IPR051794">
    <property type="entry name" value="PG_Endopeptidase_C40"/>
</dbReference>
<dbReference type="EMBL" id="VIFM01000074">
    <property type="protein sequence ID" value="TQF14207.1"/>
    <property type="molecule type" value="Genomic_DNA"/>
</dbReference>
<evidence type="ECO:0000313" key="6">
    <source>
        <dbReference type="EMBL" id="TQF14207.1"/>
    </source>
</evidence>
<proteinExistence type="inferred from homology"/>
<dbReference type="PANTHER" id="PTHR47359">
    <property type="entry name" value="PEPTIDOGLYCAN DL-ENDOPEPTIDASE CWLO"/>
    <property type="match status" value="1"/>
</dbReference>
<evidence type="ECO:0000256" key="4">
    <source>
        <dbReference type="ARBA" id="ARBA00022807"/>
    </source>
</evidence>
<dbReference type="AlphaFoldDB" id="A0A540WYZ5"/>
<evidence type="ECO:0000313" key="7">
    <source>
        <dbReference type="Proteomes" id="UP000315369"/>
    </source>
</evidence>
<dbReference type="PANTHER" id="PTHR47359:SF3">
    <property type="entry name" value="NLP_P60 DOMAIN-CONTAINING PROTEIN-RELATED"/>
    <property type="match status" value="1"/>
</dbReference>
<dbReference type="OrthoDB" id="9807055at2"/>
<dbReference type="GO" id="GO:0008234">
    <property type="term" value="F:cysteine-type peptidase activity"/>
    <property type="evidence" value="ECO:0007669"/>
    <property type="project" value="UniProtKB-KW"/>
</dbReference>
<keyword evidence="4" id="KW-0788">Thiol protease</keyword>
<keyword evidence="2" id="KW-0645">Protease</keyword>
<comment type="similarity">
    <text evidence="1">Belongs to the peptidase C40 family.</text>
</comment>
<accession>A0A540WYZ5</accession>
<dbReference type="Proteomes" id="UP000315369">
    <property type="component" value="Unassembled WGS sequence"/>
</dbReference>
<dbReference type="Pfam" id="PF00877">
    <property type="entry name" value="NLPC_P60"/>
    <property type="match status" value="1"/>
</dbReference>
<protein>
    <submittedName>
        <fullName evidence="6">NlpC/P60 family protein</fullName>
    </submittedName>
</protein>
<evidence type="ECO:0000256" key="1">
    <source>
        <dbReference type="ARBA" id="ARBA00007074"/>
    </source>
</evidence>
<dbReference type="InterPro" id="IPR000064">
    <property type="entry name" value="NLP_P60_dom"/>
</dbReference>
<dbReference type="RefSeq" id="WP_141644063.1">
    <property type="nucleotide sequence ID" value="NZ_VIFM01000074.1"/>
</dbReference>
<sequence>MLRPTQRTAFIATVLAQMHAPYRWGAKGERDVVTHQRLYDCSGLVTWALREVCGPDWRGSHNTDRLWADCMRVSPGEEPKPGDLVLYHSKTDPSDPEHVMVYLGDGLVVGAAGGGRKTLTLEDARLADARVKVFQTPHYRPGYMGFARLPLAG</sequence>